<feature type="compositionally biased region" description="Low complexity" evidence="3">
    <location>
        <begin position="34"/>
        <end position="48"/>
    </location>
</feature>
<dbReference type="InterPro" id="IPR031107">
    <property type="entry name" value="Small_HSP"/>
</dbReference>
<dbReference type="CDD" id="cd06464">
    <property type="entry name" value="ACD_sHsps-like"/>
    <property type="match status" value="1"/>
</dbReference>
<feature type="region of interest" description="Disordered" evidence="3">
    <location>
        <begin position="93"/>
        <end position="132"/>
    </location>
</feature>
<dbReference type="Gene3D" id="2.60.40.790">
    <property type="match status" value="1"/>
</dbReference>
<accession>A0A517T175</accession>
<dbReference type="RefSeq" id="WP_145276707.1">
    <property type="nucleotide sequence ID" value="NZ_CP036272.1"/>
</dbReference>
<evidence type="ECO:0000256" key="1">
    <source>
        <dbReference type="PROSITE-ProRule" id="PRU00285"/>
    </source>
</evidence>
<dbReference type="EMBL" id="CP036272">
    <property type="protein sequence ID" value="QDT62144.1"/>
    <property type="molecule type" value="Genomic_DNA"/>
</dbReference>
<dbReference type="PANTHER" id="PTHR11527">
    <property type="entry name" value="HEAT-SHOCK PROTEIN 20 FAMILY MEMBER"/>
    <property type="match status" value="1"/>
</dbReference>
<evidence type="ECO:0000256" key="3">
    <source>
        <dbReference type="SAM" id="MobiDB-lite"/>
    </source>
</evidence>
<organism evidence="5 6">
    <name type="scientific">Stieleria bergensis</name>
    <dbReference type="NCBI Taxonomy" id="2528025"/>
    <lineage>
        <taxon>Bacteria</taxon>
        <taxon>Pseudomonadati</taxon>
        <taxon>Planctomycetota</taxon>
        <taxon>Planctomycetia</taxon>
        <taxon>Pirellulales</taxon>
        <taxon>Pirellulaceae</taxon>
        <taxon>Stieleria</taxon>
    </lineage>
</organism>
<name>A0A517T175_9BACT</name>
<evidence type="ECO:0000259" key="4">
    <source>
        <dbReference type="PROSITE" id="PS01031"/>
    </source>
</evidence>
<comment type="similarity">
    <text evidence="1 2">Belongs to the small heat shock protein (HSP20) family.</text>
</comment>
<dbReference type="AlphaFoldDB" id="A0A517T175"/>
<dbReference type="Proteomes" id="UP000315003">
    <property type="component" value="Chromosome"/>
</dbReference>
<evidence type="ECO:0000313" key="6">
    <source>
        <dbReference type="Proteomes" id="UP000315003"/>
    </source>
</evidence>
<proteinExistence type="inferred from homology"/>
<dbReference type="SUPFAM" id="SSF49764">
    <property type="entry name" value="HSP20-like chaperones"/>
    <property type="match status" value="1"/>
</dbReference>
<dbReference type="PROSITE" id="PS01031">
    <property type="entry name" value="SHSP"/>
    <property type="match status" value="1"/>
</dbReference>
<sequence length="189" mass="20785">MRMVFPTKRPARLMDELATDVGTFVESFFGDLGQGSSQHQRSGSQHQRMSAPMDVHESADAFRLSLDVPGVKLGDIEIDVHDNVLRIAGTRHWQTDSVTEPPDAEGAKSSNAEHAEGDVAQAGQPAAEPTMKRLASERSFGGFERKLKFRTALEADQVRAELSDGVLTIHLPKADPQRGRRRVEVQKVS</sequence>
<dbReference type="Pfam" id="PF00011">
    <property type="entry name" value="HSP20"/>
    <property type="match status" value="2"/>
</dbReference>
<dbReference type="InterPro" id="IPR008978">
    <property type="entry name" value="HSP20-like_chaperone"/>
</dbReference>
<dbReference type="OrthoDB" id="9792695at2"/>
<feature type="region of interest" description="Disordered" evidence="3">
    <location>
        <begin position="32"/>
        <end position="51"/>
    </location>
</feature>
<dbReference type="InterPro" id="IPR002068">
    <property type="entry name" value="A-crystallin/Hsp20_dom"/>
</dbReference>
<feature type="domain" description="SHSP" evidence="4">
    <location>
        <begin position="44"/>
        <end position="188"/>
    </location>
</feature>
<evidence type="ECO:0000256" key="2">
    <source>
        <dbReference type="RuleBase" id="RU003616"/>
    </source>
</evidence>
<reference evidence="5 6" key="1">
    <citation type="submission" date="2019-02" db="EMBL/GenBank/DDBJ databases">
        <title>Deep-cultivation of Planctomycetes and their phenomic and genomic characterization uncovers novel biology.</title>
        <authorList>
            <person name="Wiegand S."/>
            <person name="Jogler M."/>
            <person name="Boedeker C."/>
            <person name="Pinto D."/>
            <person name="Vollmers J."/>
            <person name="Rivas-Marin E."/>
            <person name="Kohn T."/>
            <person name="Peeters S.H."/>
            <person name="Heuer A."/>
            <person name="Rast P."/>
            <person name="Oberbeckmann S."/>
            <person name="Bunk B."/>
            <person name="Jeske O."/>
            <person name="Meyerdierks A."/>
            <person name="Storesund J.E."/>
            <person name="Kallscheuer N."/>
            <person name="Luecker S."/>
            <person name="Lage O.M."/>
            <person name="Pohl T."/>
            <person name="Merkel B.J."/>
            <person name="Hornburger P."/>
            <person name="Mueller R.-W."/>
            <person name="Bruemmer F."/>
            <person name="Labrenz M."/>
            <person name="Spormann A.M."/>
            <person name="Op den Camp H."/>
            <person name="Overmann J."/>
            <person name="Amann R."/>
            <person name="Jetten M.S.M."/>
            <person name="Mascher T."/>
            <person name="Medema M.H."/>
            <person name="Devos D.P."/>
            <person name="Kaster A.-K."/>
            <person name="Ovreas L."/>
            <person name="Rohde M."/>
            <person name="Galperin M.Y."/>
            <person name="Jogler C."/>
        </authorList>
    </citation>
    <scope>NUCLEOTIDE SEQUENCE [LARGE SCALE GENOMIC DNA]</scope>
    <source>
        <strain evidence="5 6">SV_7m_r</strain>
    </source>
</reference>
<keyword evidence="6" id="KW-1185">Reference proteome</keyword>
<gene>
    <name evidence="5" type="ORF">SV7mr_46910</name>
</gene>
<evidence type="ECO:0000313" key="5">
    <source>
        <dbReference type="EMBL" id="QDT62144.1"/>
    </source>
</evidence>
<keyword evidence="5" id="KW-0346">Stress response</keyword>
<protein>
    <submittedName>
        <fullName evidence="5">18 kDa heat shock protein</fullName>
    </submittedName>
</protein>